<dbReference type="EMBL" id="KF900612">
    <property type="protein sequence ID" value="AIF01123.1"/>
    <property type="molecule type" value="Genomic_DNA"/>
</dbReference>
<comment type="similarity">
    <text evidence="3">Belongs to the prokaryotic molybdopterin-containing oxidoreductase family.</text>
</comment>
<dbReference type="InterPro" id="IPR041953">
    <property type="entry name" value="YdeP_MopB"/>
</dbReference>
<evidence type="ECO:0000256" key="10">
    <source>
        <dbReference type="SAM" id="MobiDB-lite"/>
    </source>
</evidence>
<keyword evidence="6" id="KW-0479">Metal-binding</keyword>
<evidence type="ECO:0000256" key="8">
    <source>
        <dbReference type="ARBA" id="ARBA00023004"/>
    </source>
</evidence>
<dbReference type="Gene3D" id="2.40.40.20">
    <property type="match status" value="1"/>
</dbReference>
<dbReference type="InterPro" id="IPR010046">
    <property type="entry name" value="Mopterin_OxRdtse_a_bac"/>
</dbReference>
<protein>
    <submittedName>
        <fullName evidence="13">Oxidoreductase domain-containing protein</fullName>
    </submittedName>
</protein>
<evidence type="ECO:0000256" key="7">
    <source>
        <dbReference type="ARBA" id="ARBA00023002"/>
    </source>
</evidence>
<dbReference type="GO" id="GO:0051539">
    <property type="term" value="F:4 iron, 4 sulfur cluster binding"/>
    <property type="evidence" value="ECO:0007669"/>
    <property type="project" value="UniProtKB-KW"/>
</dbReference>
<dbReference type="GO" id="GO:0043546">
    <property type="term" value="F:molybdopterin cofactor binding"/>
    <property type="evidence" value="ECO:0007669"/>
    <property type="project" value="InterPro"/>
</dbReference>
<comment type="cofactor">
    <cofactor evidence="1">
        <name>Mo-bis(molybdopterin guanine dinucleotide)</name>
        <dbReference type="ChEBI" id="CHEBI:60539"/>
    </cofactor>
</comment>
<evidence type="ECO:0000256" key="6">
    <source>
        <dbReference type="ARBA" id="ARBA00022723"/>
    </source>
</evidence>
<dbReference type="NCBIfam" id="TIGR01701">
    <property type="entry name" value="Fdhalpha-like"/>
    <property type="match status" value="1"/>
</dbReference>
<evidence type="ECO:0000259" key="12">
    <source>
        <dbReference type="Pfam" id="PF01568"/>
    </source>
</evidence>
<evidence type="ECO:0000256" key="4">
    <source>
        <dbReference type="ARBA" id="ARBA00022485"/>
    </source>
</evidence>
<dbReference type="Gene3D" id="3.40.50.740">
    <property type="match status" value="1"/>
</dbReference>
<proteinExistence type="inferred from homology"/>
<evidence type="ECO:0000259" key="11">
    <source>
        <dbReference type="Pfam" id="PF00384"/>
    </source>
</evidence>
<evidence type="ECO:0000256" key="1">
    <source>
        <dbReference type="ARBA" id="ARBA00001942"/>
    </source>
</evidence>
<dbReference type="PANTHER" id="PTHR43105">
    <property type="entry name" value="RESPIRATORY NITRATE REDUCTASE"/>
    <property type="match status" value="1"/>
</dbReference>
<evidence type="ECO:0000256" key="9">
    <source>
        <dbReference type="ARBA" id="ARBA00023014"/>
    </source>
</evidence>
<dbReference type="Pfam" id="PF00384">
    <property type="entry name" value="Molybdopterin"/>
    <property type="match status" value="1"/>
</dbReference>
<dbReference type="Pfam" id="PF01568">
    <property type="entry name" value="Molydop_binding"/>
    <property type="match status" value="1"/>
</dbReference>
<comment type="cofactor">
    <cofactor evidence="2">
        <name>[4Fe-4S] cluster</name>
        <dbReference type="ChEBI" id="CHEBI:49883"/>
    </cofactor>
</comment>
<sequence length="776" mass="84717">MSREVEANTPVKSGTPKVSPPKRVAAGIPAVISTMSHGLSRMGALKSVYNLSKVNRFNGFDCPGCAWPDPDDHRTAFEFCENGAKAVADEGTKERAGPEFWSRWSVSNLSRRSDRWLNSQGRLTHPMILRPDSSHYERITWTEAFRLIAEELSSLEDPDQAIFYTSGRTSNEAAFLWQLLARSLGTNNLPDCSNMCHESSGVALDDSIGIGKGTVKLNDFAKAELIIVVGQNPGTNHPRMLTALRDAKHAGASVVSVNPLFETGMRRFKHPQDVMEMLGSGTEIADLHIPVAVNGDLALFRGLAKHILSDEGGLDKQFISDHTHGFEDYKTAVRDTRWGEIERFSGVPRKDMETLARALGRSKSTIVCWAMGLTQHRNSVATIQEIANVLLLGGNIGKPGAGLCPVRGHSNVQGDRTVGINHNPSRGFLDSIRDAIGIDPPMNPGLDSVNSVLAMNDGKASIFLSMGGNFVSAMSDTEATSRALQRCSLTVQISTKPNRSHLVTGRTALILPCLGRSERDLSPEGKRMSVSVENSMGVVHASTGSARPASKELLSEPAIVSGIGAALDSITGKSTIAWEEHSQDYGRIRDLIESTVPGFESYNERLKDDAGFYLPNAVRDGRTFNTDTGMANFRVHPLTCAKAPPGQFVMMTIRSHDQYNTTIYGLDDRYRGIKNARRVVLMSREDMRNSGIDQGTLVDITSHFEGSSRCSKQWRVVEYDIPTGNVATYFPEANSLVPLESVAEGSNTPTSKSVIVSVVPSASKMRFWRKQLRQVA</sequence>
<dbReference type="InterPro" id="IPR009010">
    <property type="entry name" value="Asp_de-COase-like_dom_sf"/>
</dbReference>
<keyword evidence="4" id="KW-0004">4Fe-4S</keyword>
<dbReference type="PIRSF" id="PIRSF000144">
    <property type="entry name" value="CbbBc"/>
    <property type="match status" value="1"/>
</dbReference>
<dbReference type="CDD" id="cd02787">
    <property type="entry name" value="MopB_CT_ydeP"/>
    <property type="match status" value="1"/>
</dbReference>
<dbReference type="InterPro" id="IPR050123">
    <property type="entry name" value="Prok_molybdopt-oxidoreductase"/>
</dbReference>
<dbReference type="SUPFAM" id="SSF53706">
    <property type="entry name" value="Formate dehydrogenase/DMSO reductase, domains 1-3"/>
    <property type="match status" value="1"/>
</dbReference>
<dbReference type="InterPro" id="IPR006657">
    <property type="entry name" value="MoPterin_dinucl-bd_dom"/>
</dbReference>
<keyword evidence="7" id="KW-0560">Oxidoreductase</keyword>
<keyword evidence="5" id="KW-0500">Molybdenum</keyword>
<feature type="domain" description="Molybdopterin oxidoreductase" evidence="11">
    <location>
        <begin position="122"/>
        <end position="492"/>
    </location>
</feature>
<dbReference type="GO" id="GO:0008863">
    <property type="term" value="F:formate dehydrogenase (NAD+) activity"/>
    <property type="evidence" value="ECO:0007669"/>
    <property type="project" value="InterPro"/>
</dbReference>
<evidence type="ECO:0000256" key="3">
    <source>
        <dbReference type="ARBA" id="ARBA00010312"/>
    </source>
</evidence>
<feature type="region of interest" description="Disordered" evidence="10">
    <location>
        <begin position="1"/>
        <end position="22"/>
    </location>
</feature>
<dbReference type="GO" id="GO:0016020">
    <property type="term" value="C:membrane"/>
    <property type="evidence" value="ECO:0007669"/>
    <property type="project" value="TreeGrafter"/>
</dbReference>
<keyword evidence="9" id="KW-0411">Iron-sulfur</keyword>
<dbReference type="CDD" id="cd02767">
    <property type="entry name" value="MopB_ydeP"/>
    <property type="match status" value="1"/>
</dbReference>
<dbReference type="InterPro" id="IPR037951">
    <property type="entry name" value="MopB_CT_YdeP"/>
</dbReference>
<evidence type="ECO:0000256" key="2">
    <source>
        <dbReference type="ARBA" id="ARBA00001966"/>
    </source>
</evidence>
<feature type="domain" description="Molybdopterin dinucleotide-binding" evidence="12">
    <location>
        <begin position="648"/>
        <end position="754"/>
    </location>
</feature>
<evidence type="ECO:0000256" key="5">
    <source>
        <dbReference type="ARBA" id="ARBA00022505"/>
    </source>
</evidence>
<dbReference type="AlphaFoldDB" id="A0A075GHN0"/>
<reference evidence="13" key="1">
    <citation type="journal article" date="2014" name="Genome Biol. Evol.">
        <title>Pangenome evidence for extensive interdomain horizontal transfer affecting lineage core and shell genes in uncultured planktonic thaumarchaeota and euryarchaeota.</title>
        <authorList>
            <person name="Deschamps P."/>
            <person name="Zivanovic Y."/>
            <person name="Moreira D."/>
            <person name="Rodriguez-Valera F."/>
            <person name="Lopez-Garcia P."/>
        </authorList>
    </citation>
    <scope>NUCLEOTIDE SEQUENCE</scope>
</reference>
<dbReference type="Gene3D" id="3.40.228.10">
    <property type="entry name" value="Dimethylsulfoxide Reductase, domain 2"/>
    <property type="match status" value="1"/>
</dbReference>
<organism evidence="13">
    <name type="scientific">uncultured marine group II/III euryarchaeote KM3_141_C12</name>
    <dbReference type="NCBI Taxonomy" id="1457877"/>
    <lineage>
        <taxon>Archaea</taxon>
        <taxon>Methanobacteriati</taxon>
        <taxon>Methanobacteriota</taxon>
        <taxon>environmental samples</taxon>
    </lineage>
</organism>
<dbReference type="GO" id="GO:0030151">
    <property type="term" value="F:molybdenum ion binding"/>
    <property type="evidence" value="ECO:0007669"/>
    <property type="project" value="InterPro"/>
</dbReference>
<dbReference type="PANTHER" id="PTHR43105:SF4">
    <property type="entry name" value="PROTEIN YDEP"/>
    <property type="match status" value="1"/>
</dbReference>
<name>A0A075GHN0_9EURY</name>
<accession>A0A075GHN0</accession>
<evidence type="ECO:0000313" key="13">
    <source>
        <dbReference type="EMBL" id="AIF01123.1"/>
    </source>
</evidence>
<dbReference type="SUPFAM" id="SSF50692">
    <property type="entry name" value="ADC-like"/>
    <property type="match status" value="1"/>
</dbReference>
<dbReference type="InterPro" id="IPR006656">
    <property type="entry name" value="Mopterin_OxRdtase"/>
</dbReference>
<keyword evidence="8" id="KW-0408">Iron</keyword>